<comment type="caution">
    <text evidence="2">The sequence shown here is derived from an EMBL/GenBank/DDBJ whole genome shotgun (WGS) entry which is preliminary data.</text>
</comment>
<dbReference type="Pfam" id="PF13975">
    <property type="entry name" value="gag-asp_proteas"/>
    <property type="match status" value="1"/>
</dbReference>
<dbReference type="PROSITE" id="PS00141">
    <property type="entry name" value="ASP_PROTEASE"/>
    <property type="match status" value="1"/>
</dbReference>
<evidence type="ECO:0000256" key="1">
    <source>
        <dbReference type="SAM" id="SignalP"/>
    </source>
</evidence>
<dbReference type="GO" id="GO:0008233">
    <property type="term" value="F:peptidase activity"/>
    <property type="evidence" value="ECO:0007669"/>
    <property type="project" value="UniProtKB-KW"/>
</dbReference>
<evidence type="ECO:0000313" key="3">
    <source>
        <dbReference type="Proteomes" id="UP001169063"/>
    </source>
</evidence>
<dbReference type="GO" id="GO:0006508">
    <property type="term" value="P:proteolysis"/>
    <property type="evidence" value="ECO:0007669"/>
    <property type="project" value="UniProtKB-KW"/>
</dbReference>
<name>A0ABT8SHV3_9CAUL</name>
<dbReference type="Proteomes" id="UP001169063">
    <property type="component" value="Unassembled WGS sequence"/>
</dbReference>
<organism evidence="2 3">
    <name type="scientific">Peiella sedimenti</name>
    <dbReference type="NCBI Taxonomy" id="3061083"/>
    <lineage>
        <taxon>Bacteria</taxon>
        <taxon>Pseudomonadati</taxon>
        <taxon>Pseudomonadota</taxon>
        <taxon>Alphaproteobacteria</taxon>
        <taxon>Caulobacterales</taxon>
        <taxon>Caulobacteraceae</taxon>
        <taxon>Peiella</taxon>
    </lineage>
</organism>
<feature type="signal peptide" evidence="1">
    <location>
        <begin position="1"/>
        <end position="20"/>
    </location>
</feature>
<dbReference type="CDD" id="cd05483">
    <property type="entry name" value="retropepsin_like_bacteria"/>
    <property type="match status" value="1"/>
</dbReference>
<keyword evidence="3" id="KW-1185">Reference proteome</keyword>
<sequence>MRRNVIVMAVSVVAAVLVGAALQAPSSRDEAVISRAEDGHFWAIGRINGRPLRMLVDTGATAVALSREDAARLGIQVSASSFSEELVTAGGVRPAARIQLDSLNVAGAALTDVEALVVDGPLPAPLLGMSYLGRLSRMEASPQRLLLEP</sequence>
<feature type="chain" id="PRO_5046514113" evidence="1">
    <location>
        <begin position="21"/>
        <end position="149"/>
    </location>
</feature>
<dbReference type="RefSeq" id="WP_302108573.1">
    <property type="nucleotide sequence ID" value="NZ_JAUKTR010000001.1"/>
</dbReference>
<dbReference type="Gene3D" id="2.40.70.10">
    <property type="entry name" value="Acid Proteases"/>
    <property type="match status" value="1"/>
</dbReference>
<dbReference type="EC" id="3.4.23.-" evidence="2"/>
<dbReference type="SUPFAM" id="SSF50630">
    <property type="entry name" value="Acid proteases"/>
    <property type="match status" value="1"/>
</dbReference>
<gene>
    <name evidence="2" type="ORF">Q0812_01745</name>
</gene>
<accession>A0ABT8SHV3</accession>
<keyword evidence="2" id="KW-0378">Hydrolase</keyword>
<dbReference type="InterPro" id="IPR001969">
    <property type="entry name" value="Aspartic_peptidase_AS"/>
</dbReference>
<protein>
    <submittedName>
        <fullName evidence="2">TIGR02281 family clan AA aspartic protease</fullName>
        <ecNumber evidence="2">3.4.23.-</ecNumber>
    </submittedName>
</protein>
<dbReference type="InterPro" id="IPR021109">
    <property type="entry name" value="Peptidase_aspartic_dom_sf"/>
</dbReference>
<evidence type="ECO:0000313" key="2">
    <source>
        <dbReference type="EMBL" id="MDO1558152.1"/>
    </source>
</evidence>
<proteinExistence type="predicted"/>
<keyword evidence="1" id="KW-0732">Signal</keyword>
<keyword evidence="2" id="KW-0645">Protease</keyword>
<dbReference type="InterPro" id="IPR011969">
    <property type="entry name" value="Clan_AA_Asp_peptidase_C"/>
</dbReference>
<dbReference type="NCBIfam" id="TIGR02281">
    <property type="entry name" value="clan_AA_DTGA"/>
    <property type="match status" value="1"/>
</dbReference>
<reference evidence="2" key="1">
    <citation type="submission" date="2023-07" db="EMBL/GenBank/DDBJ databases">
        <title>Brevundimonas soil sp. nov., isolated from the soil of chemical plant.</title>
        <authorList>
            <person name="Wu N."/>
        </authorList>
    </citation>
    <scope>NUCLEOTIDE SEQUENCE</scope>
    <source>
        <strain evidence="2">XZ-24</strain>
    </source>
</reference>
<dbReference type="InterPro" id="IPR034122">
    <property type="entry name" value="Retropepsin-like_bacterial"/>
</dbReference>
<dbReference type="EMBL" id="JAUKTR010000001">
    <property type="protein sequence ID" value="MDO1558152.1"/>
    <property type="molecule type" value="Genomic_DNA"/>
</dbReference>